<keyword evidence="2" id="KW-1185">Reference proteome</keyword>
<protein>
    <submittedName>
        <fullName evidence="1">Uncharacterized protein</fullName>
    </submittedName>
</protein>
<dbReference type="InParanoid" id="A0A165JGD7"/>
<dbReference type="EMBL" id="KV423920">
    <property type="protein sequence ID" value="KZT61801.1"/>
    <property type="molecule type" value="Genomic_DNA"/>
</dbReference>
<dbReference type="AlphaFoldDB" id="A0A165JGD7"/>
<reference evidence="1 2" key="1">
    <citation type="journal article" date="2016" name="Mol. Biol. Evol.">
        <title>Comparative Genomics of Early-Diverging Mushroom-Forming Fungi Provides Insights into the Origins of Lignocellulose Decay Capabilities.</title>
        <authorList>
            <person name="Nagy L.G."/>
            <person name="Riley R."/>
            <person name="Tritt A."/>
            <person name="Adam C."/>
            <person name="Daum C."/>
            <person name="Floudas D."/>
            <person name="Sun H."/>
            <person name="Yadav J.S."/>
            <person name="Pangilinan J."/>
            <person name="Larsson K.H."/>
            <person name="Matsuura K."/>
            <person name="Barry K."/>
            <person name="Labutti K."/>
            <person name="Kuo R."/>
            <person name="Ohm R.A."/>
            <person name="Bhattacharya S.S."/>
            <person name="Shirouzu T."/>
            <person name="Yoshinaga Y."/>
            <person name="Martin F.M."/>
            <person name="Grigoriev I.V."/>
            <person name="Hibbett D.S."/>
        </authorList>
    </citation>
    <scope>NUCLEOTIDE SEQUENCE [LARGE SCALE GENOMIC DNA]</scope>
    <source>
        <strain evidence="1 2">HHB12733</strain>
    </source>
</reference>
<gene>
    <name evidence="1" type="ORF">CALCODRAFT_326686</name>
</gene>
<dbReference type="Proteomes" id="UP000076842">
    <property type="component" value="Unassembled WGS sequence"/>
</dbReference>
<name>A0A165JGD7_9BASI</name>
<evidence type="ECO:0000313" key="2">
    <source>
        <dbReference type="Proteomes" id="UP000076842"/>
    </source>
</evidence>
<accession>A0A165JGD7</accession>
<organism evidence="1 2">
    <name type="scientific">Calocera cornea HHB12733</name>
    <dbReference type="NCBI Taxonomy" id="1353952"/>
    <lineage>
        <taxon>Eukaryota</taxon>
        <taxon>Fungi</taxon>
        <taxon>Dikarya</taxon>
        <taxon>Basidiomycota</taxon>
        <taxon>Agaricomycotina</taxon>
        <taxon>Dacrymycetes</taxon>
        <taxon>Dacrymycetales</taxon>
        <taxon>Dacrymycetaceae</taxon>
        <taxon>Calocera</taxon>
    </lineage>
</organism>
<sequence length="109" mass="12217">MPLILQEVACDATLIRLQIRRLQPLINTTDQHVLAEQRRFANELHLIPRVVGQLGVTAADSKSCRHRIAGTHKRTGPARFCLRTVGRSGLRTLTVRDAVVIIMCSRLNI</sequence>
<evidence type="ECO:0000313" key="1">
    <source>
        <dbReference type="EMBL" id="KZT61801.1"/>
    </source>
</evidence>
<proteinExistence type="predicted"/>